<dbReference type="Proteomes" id="UP000782519">
    <property type="component" value="Unassembled WGS sequence"/>
</dbReference>
<name>A0A933VSY2_RHOPL</name>
<evidence type="ECO:0000313" key="2">
    <source>
        <dbReference type="Proteomes" id="UP000782519"/>
    </source>
</evidence>
<proteinExistence type="predicted"/>
<dbReference type="EMBL" id="JACRJB010000005">
    <property type="protein sequence ID" value="MBI5128104.1"/>
    <property type="molecule type" value="Genomic_DNA"/>
</dbReference>
<comment type="caution">
    <text evidence="1">The sequence shown here is derived from an EMBL/GenBank/DDBJ whole genome shotgun (WGS) entry which is preliminary data.</text>
</comment>
<dbReference type="AlphaFoldDB" id="A0A933VSY2"/>
<protein>
    <submittedName>
        <fullName evidence="1">Uncharacterized protein</fullName>
    </submittedName>
</protein>
<accession>A0A933VSY2</accession>
<organism evidence="1 2">
    <name type="scientific">Rhodopseudomonas palustris</name>
    <dbReference type="NCBI Taxonomy" id="1076"/>
    <lineage>
        <taxon>Bacteria</taxon>
        <taxon>Pseudomonadati</taxon>
        <taxon>Pseudomonadota</taxon>
        <taxon>Alphaproteobacteria</taxon>
        <taxon>Hyphomicrobiales</taxon>
        <taxon>Nitrobacteraceae</taxon>
        <taxon>Rhodopseudomonas</taxon>
    </lineage>
</organism>
<sequence length="291" mass="32047">MKVELLVQRMPFYGPQRLVFRISETDGSIGSISVSIMRVGELRDDWILGTQIEIIDGIAECNLPDPFPAGVYQVAEVRPQGRVPSGAEISLMIGAPRERRSDLYFVIDDGTLNAGDPASLASEVYLKRHERAIAPLRTPMVEQGVPRRFLIVAFYAGVRLDHEQQLKGCVVKPLSLGLGLSALDEVISRHLAETLGLDMRFGALADEDFRNANRLFAIHIENLWGLGMADSLPFATEYADNIAALIGVERGDMPKRCAVFFAILKGQASIQSLKRIVGILFRPCSGMNKPI</sequence>
<reference evidence="1" key="1">
    <citation type="submission" date="2020-07" db="EMBL/GenBank/DDBJ databases">
        <title>Huge and variable diversity of episymbiotic CPR bacteria and DPANN archaea in groundwater ecosystems.</title>
        <authorList>
            <person name="He C.Y."/>
            <person name="Keren R."/>
            <person name="Whittaker M."/>
            <person name="Farag I.F."/>
            <person name="Doudna J."/>
            <person name="Cate J.H.D."/>
            <person name="Banfield J.F."/>
        </authorList>
    </citation>
    <scope>NUCLEOTIDE SEQUENCE</scope>
    <source>
        <strain evidence="1">NC_groundwater_1818_Pr3_B-0.1um_66_35</strain>
    </source>
</reference>
<gene>
    <name evidence="1" type="ORF">HZA66_01560</name>
</gene>
<evidence type="ECO:0000313" key="1">
    <source>
        <dbReference type="EMBL" id="MBI5128104.1"/>
    </source>
</evidence>